<evidence type="ECO:0000313" key="2">
    <source>
        <dbReference type="EMBL" id="MBB5157436.1"/>
    </source>
</evidence>
<evidence type="ECO:0000256" key="1">
    <source>
        <dbReference type="SAM" id="MobiDB-lite"/>
    </source>
</evidence>
<comment type="caution">
    <text evidence="2">The sequence shown here is derived from an EMBL/GenBank/DDBJ whole genome shotgun (WGS) entry which is preliminary data.</text>
</comment>
<gene>
    <name evidence="2" type="ORF">BJ970_004970</name>
</gene>
<feature type="compositionally biased region" description="Polar residues" evidence="1">
    <location>
        <begin position="115"/>
        <end position="129"/>
    </location>
</feature>
<name>A0A840QAJ4_9PSEU</name>
<dbReference type="Proteomes" id="UP000584374">
    <property type="component" value="Unassembled WGS sequence"/>
</dbReference>
<protein>
    <submittedName>
        <fullName evidence="2">Uncharacterized protein</fullName>
    </submittedName>
</protein>
<keyword evidence="3" id="KW-1185">Reference proteome</keyword>
<feature type="region of interest" description="Disordered" evidence="1">
    <location>
        <begin position="1"/>
        <end position="32"/>
    </location>
</feature>
<dbReference type="RefSeq" id="WP_184728365.1">
    <property type="nucleotide sequence ID" value="NZ_JACHIW010000001.1"/>
</dbReference>
<dbReference type="EMBL" id="JACHIW010000001">
    <property type="protein sequence ID" value="MBB5157436.1"/>
    <property type="molecule type" value="Genomic_DNA"/>
</dbReference>
<reference evidence="2 3" key="1">
    <citation type="submission" date="2020-08" db="EMBL/GenBank/DDBJ databases">
        <title>Sequencing the genomes of 1000 actinobacteria strains.</title>
        <authorList>
            <person name="Klenk H.-P."/>
        </authorList>
    </citation>
    <scope>NUCLEOTIDE SEQUENCE [LARGE SCALE GENOMIC DNA]</scope>
    <source>
        <strain evidence="2 3">DSM 45584</strain>
    </source>
</reference>
<proteinExistence type="predicted"/>
<sequence>MPRKNDKARRQARPRTLRAVPPAGAAADGSVRTAAKDKVWTALCAQPGATTSELAVAAEVGKSTAGKILASWDKDGTVTRLPGTAEGERRAAHRWMICDSATTAVSTGPGIPTAEQHQNNDDSTVTESGPTDDGEPHGVAARNGPGSL</sequence>
<accession>A0A840QAJ4</accession>
<feature type="region of interest" description="Disordered" evidence="1">
    <location>
        <begin position="103"/>
        <end position="148"/>
    </location>
</feature>
<dbReference type="AlphaFoldDB" id="A0A840QAJ4"/>
<organism evidence="2 3">
    <name type="scientific">Saccharopolyspora phatthalungensis</name>
    <dbReference type="NCBI Taxonomy" id="664693"/>
    <lineage>
        <taxon>Bacteria</taxon>
        <taxon>Bacillati</taxon>
        <taxon>Actinomycetota</taxon>
        <taxon>Actinomycetes</taxon>
        <taxon>Pseudonocardiales</taxon>
        <taxon>Pseudonocardiaceae</taxon>
        <taxon>Saccharopolyspora</taxon>
    </lineage>
</organism>
<evidence type="ECO:0000313" key="3">
    <source>
        <dbReference type="Proteomes" id="UP000584374"/>
    </source>
</evidence>